<dbReference type="OrthoDB" id="1523296at2"/>
<dbReference type="EMBL" id="PVUF01000011">
    <property type="protein sequence ID" value="PRZ46139.1"/>
    <property type="molecule type" value="Genomic_DNA"/>
</dbReference>
<dbReference type="Pfam" id="PF06996">
    <property type="entry name" value="T6SS_TssG"/>
    <property type="match status" value="1"/>
</dbReference>
<dbReference type="NCBIfam" id="TIGR03347">
    <property type="entry name" value="VI_chp_1"/>
    <property type="match status" value="1"/>
</dbReference>
<feature type="region of interest" description="Disordered" evidence="1">
    <location>
        <begin position="1"/>
        <end position="20"/>
    </location>
</feature>
<comment type="caution">
    <text evidence="2">The sequence shown here is derived from an EMBL/GenBank/DDBJ whole genome shotgun (WGS) entry which is preliminary data.</text>
</comment>
<gene>
    <name evidence="2" type="ORF">CLV89_11130</name>
</gene>
<evidence type="ECO:0000313" key="3">
    <source>
        <dbReference type="Proteomes" id="UP000237718"/>
    </source>
</evidence>
<dbReference type="RefSeq" id="WP_106164636.1">
    <property type="nucleotide sequence ID" value="NZ_PVUF01000011.1"/>
</dbReference>
<organism evidence="2 3">
    <name type="scientific">Tritonibacter scottomollicae</name>
    <name type="common">Epibacterium scottomollicae</name>
    <dbReference type="NCBI Taxonomy" id="483013"/>
    <lineage>
        <taxon>Bacteria</taxon>
        <taxon>Pseudomonadati</taxon>
        <taxon>Pseudomonadota</taxon>
        <taxon>Alphaproteobacteria</taxon>
        <taxon>Rhodobacterales</taxon>
        <taxon>Paracoccaceae</taxon>
        <taxon>Tritonibacter</taxon>
    </lineage>
</organism>
<feature type="compositionally biased region" description="Basic and acidic residues" evidence="1">
    <location>
        <begin position="1"/>
        <end position="10"/>
    </location>
</feature>
<reference evidence="2 3" key="1">
    <citation type="submission" date="2018-03" db="EMBL/GenBank/DDBJ databases">
        <title>Genomic Encyclopedia of Archaeal and Bacterial Type Strains, Phase II (KMG-II): from individual species to whole genera.</title>
        <authorList>
            <person name="Goeker M."/>
        </authorList>
    </citation>
    <scope>NUCLEOTIDE SEQUENCE [LARGE SCALE GENOMIC DNA]</scope>
    <source>
        <strain evidence="2 3">DSM 25328</strain>
    </source>
</reference>
<protein>
    <submittedName>
        <fullName evidence="2">Type VI secretion system protein ImpH</fullName>
    </submittedName>
</protein>
<name>A0A2T1ABZ4_TRISK</name>
<evidence type="ECO:0000256" key="1">
    <source>
        <dbReference type="SAM" id="MobiDB-lite"/>
    </source>
</evidence>
<dbReference type="InterPro" id="IPR010732">
    <property type="entry name" value="T6SS_TssG-like"/>
</dbReference>
<accession>A0A2T1ABZ4</accession>
<evidence type="ECO:0000313" key="2">
    <source>
        <dbReference type="EMBL" id="PRZ46139.1"/>
    </source>
</evidence>
<dbReference type="Proteomes" id="UP000237718">
    <property type="component" value="Unassembled WGS sequence"/>
</dbReference>
<dbReference type="PANTHER" id="PTHR35564:SF4">
    <property type="entry name" value="CYTOPLASMIC PROTEIN"/>
    <property type="match status" value="1"/>
</dbReference>
<dbReference type="AlphaFoldDB" id="A0A2T1ABZ4"/>
<proteinExistence type="predicted"/>
<sequence>MTVETADRSPPKASAEPGWSDIREREAAAAQGHGFLALLRRIEREAPDGSPRIGRNARLAQSLVRLGQDPFLSFPLQDLARVGLRKTRGAGSIPSVRAQFMGFFGAFGALPLSWTEEVARWFESGDDSFTAFADIFAARFQELFFRVWSNARPITQFDHRDDRFSIWLQAFSGTGTPEGAKTSDVPALTRAWLAPLSAGRVKSPVKLRQMLELCFGAGIGVQIEEMVPTWLRLEDGAQTRMGLGCSRLGADIHLGAQVRTITSKICIHLHLPDMEQYHRSLPGAEGHQELSDLCLWYLGRTFEVDVALWLPEPKLAPAVLGETTQLGWMACIAPDAEKRGQMVRGCRFALLSDDDDDMMQTPRPH</sequence>
<dbReference type="PANTHER" id="PTHR35564">
    <property type="match status" value="1"/>
</dbReference>